<evidence type="ECO:0000313" key="4">
    <source>
        <dbReference type="Proteomes" id="UP000290289"/>
    </source>
</evidence>
<proteinExistence type="predicted"/>
<keyword evidence="4" id="KW-1185">Reference proteome</keyword>
<dbReference type="EMBL" id="RDQH01000339">
    <property type="protein sequence ID" value="RXH78689.1"/>
    <property type="molecule type" value="Genomic_DNA"/>
</dbReference>
<name>A0A498IAW1_MALDO</name>
<evidence type="ECO:0000256" key="1">
    <source>
        <dbReference type="SAM" id="MobiDB-lite"/>
    </source>
</evidence>
<reference evidence="3 4" key="1">
    <citation type="submission" date="2018-10" db="EMBL/GenBank/DDBJ databases">
        <title>A high-quality apple genome assembly.</title>
        <authorList>
            <person name="Hu J."/>
        </authorList>
    </citation>
    <scope>NUCLEOTIDE SEQUENCE [LARGE SCALE GENOMIC DNA]</scope>
    <source>
        <strain evidence="4">cv. HFTH1</strain>
        <tissue evidence="3">Young leaf</tissue>
    </source>
</reference>
<protein>
    <submittedName>
        <fullName evidence="3">Uncharacterized protein</fullName>
    </submittedName>
</protein>
<sequence length="132" mass="14613">MPSSANTITGPMVTGKRLHSSTRTTVDATKGHVRSPSSLVRTQKKPLLKPLIFLLMLRYSWGCYQILWPRLLTTWPLYNRCHAKPGVDPQLDATVVGLEPYTVPDKAMAHLAVTAPSPNLKIIALLVLDEEV</sequence>
<organism evidence="3 4">
    <name type="scientific">Malus domestica</name>
    <name type="common">Apple</name>
    <name type="synonym">Pyrus malus</name>
    <dbReference type="NCBI Taxonomy" id="3750"/>
    <lineage>
        <taxon>Eukaryota</taxon>
        <taxon>Viridiplantae</taxon>
        <taxon>Streptophyta</taxon>
        <taxon>Embryophyta</taxon>
        <taxon>Tracheophyta</taxon>
        <taxon>Spermatophyta</taxon>
        <taxon>Magnoliopsida</taxon>
        <taxon>eudicotyledons</taxon>
        <taxon>Gunneridae</taxon>
        <taxon>Pentapetalae</taxon>
        <taxon>rosids</taxon>
        <taxon>fabids</taxon>
        <taxon>Rosales</taxon>
        <taxon>Rosaceae</taxon>
        <taxon>Amygdaloideae</taxon>
        <taxon>Maleae</taxon>
        <taxon>Malus</taxon>
    </lineage>
</organism>
<gene>
    <name evidence="2" type="ORF">DVH24_002207</name>
    <name evidence="3" type="ORF">DVH24_002209</name>
</gene>
<evidence type="ECO:0000313" key="3">
    <source>
        <dbReference type="EMBL" id="RXH78691.1"/>
    </source>
</evidence>
<dbReference type="Proteomes" id="UP000290289">
    <property type="component" value="Chromosome 13"/>
</dbReference>
<dbReference type="EMBL" id="RDQH01000339">
    <property type="protein sequence ID" value="RXH78691.1"/>
    <property type="molecule type" value="Genomic_DNA"/>
</dbReference>
<dbReference type="AlphaFoldDB" id="A0A498IAW1"/>
<accession>A0A498IAW1</accession>
<comment type="caution">
    <text evidence="3">The sequence shown here is derived from an EMBL/GenBank/DDBJ whole genome shotgun (WGS) entry which is preliminary data.</text>
</comment>
<evidence type="ECO:0000313" key="2">
    <source>
        <dbReference type="EMBL" id="RXH78689.1"/>
    </source>
</evidence>
<feature type="region of interest" description="Disordered" evidence="1">
    <location>
        <begin position="1"/>
        <end position="35"/>
    </location>
</feature>